<dbReference type="GO" id="GO:0004497">
    <property type="term" value="F:monooxygenase activity"/>
    <property type="evidence" value="ECO:0007669"/>
    <property type="project" value="InterPro"/>
</dbReference>
<dbReference type="Pfam" id="PF01494">
    <property type="entry name" value="FAD_binding_3"/>
    <property type="match status" value="1"/>
</dbReference>
<keyword evidence="2" id="KW-0285">Flavoprotein</keyword>
<evidence type="ECO:0000313" key="7">
    <source>
        <dbReference type="Proteomes" id="UP000696485"/>
    </source>
</evidence>
<dbReference type="Gene3D" id="3.50.50.60">
    <property type="entry name" value="FAD/NAD(P)-binding domain"/>
    <property type="match status" value="1"/>
</dbReference>
<evidence type="ECO:0000256" key="2">
    <source>
        <dbReference type="ARBA" id="ARBA00022630"/>
    </source>
</evidence>
<gene>
    <name evidence="6" type="ORF">BG006_011234</name>
</gene>
<evidence type="ECO:0000256" key="1">
    <source>
        <dbReference type="ARBA" id="ARBA00007992"/>
    </source>
</evidence>
<dbReference type="InterPro" id="IPR002938">
    <property type="entry name" value="FAD-bd"/>
</dbReference>
<evidence type="ECO:0000259" key="5">
    <source>
        <dbReference type="Pfam" id="PF01494"/>
    </source>
</evidence>
<dbReference type="PANTHER" id="PTHR47356">
    <property type="entry name" value="FAD-DEPENDENT MONOOXYGENASE ASQG-RELATED"/>
    <property type="match status" value="1"/>
</dbReference>
<dbReference type="SUPFAM" id="SSF51905">
    <property type="entry name" value="FAD/NAD(P)-binding domain"/>
    <property type="match status" value="1"/>
</dbReference>
<reference evidence="6" key="1">
    <citation type="journal article" date="2020" name="Fungal Divers.">
        <title>Resolving the Mortierellaceae phylogeny through synthesis of multi-gene phylogenetics and phylogenomics.</title>
        <authorList>
            <person name="Vandepol N."/>
            <person name="Liber J."/>
            <person name="Desiro A."/>
            <person name="Na H."/>
            <person name="Kennedy M."/>
            <person name="Barry K."/>
            <person name="Grigoriev I.V."/>
            <person name="Miller A.N."/>
            <person name="O'Donnell K."/>
            <person name="Stajich J.E."/>
            <person name="Bonito G."/>
        </authorList>
    </citation>
    <scope>NUCLEOTIDE SEQUENCE</scope>
    <source>
        <strain evidence="6">NVP1</strain>
    </source>
</reference>
<keyword evidence="3" id="KW-0274">FAD</keyword>
<keyword evidence="4" id="KW-0560">Oxidoreductase</keyword>
<dbReference type="InterPro" id="IPR036188">
    <property type="entry name" value="FAD/NAD-bd_sf"/>
</dbReference>
<evidence type="ECO:0000256" key="3">
    <source>
        <dbReference type="ARBA" id="ARBA00022827"/>
    </source>
</evidence>
<dbReference type="AlphaFoldDB" id="A0A9P5VPL4"/>
<organism evidence="6 7">
    <name type="scientific">Podila minutissima</name>
    <dbReference type="NCBI Taxonomy" id="64525"/>
    <lineage>
        <taxon>Eukaryota</taxon>
        <taxon>Fungi</taxon>
        <taxon>Fungi incertae sedis</taxon>
        <taxon>Mucoromycota</taxon>
        <taxon>Mortierellomycotina</taxon>
        <taxon>Mortierellomycetes</taxon>
        <taxon>Mortierellales</taxon>
        <taxon>Mortierellaceae</taxon>
        <taxon>Podila</taxon>
    </lineage>
</organism>
<dbReference type="InterPro" id="IPR050562">
    <property type="entry name" value="FAD_mOase_fung"/>
</dbReference>
<evidence type="ECO:0000256" key="4">
    <source>
        <dbReference type="ARBA" id="ARBA00023002"/>
    </source>
</evidence>
<name>A0A9P5VPL4_9FUNG</name>
<proteinExistence type="inferred from homology"/>
<dbReference type="GO" id="GO:0071949">
    <property type="term" value="F:FAD binding"/>
    <property type="evidence" value="ECO:0007669"/>
    <property type="project" value="InterPro"/>
</dbReference>
<dbReference type="EMBL" id="JAAAUY010000095">
    <property type="protein sequence ID" value="KAF9335546.1"/>
    <property type="molecule type" value="Genomic_DNA"/>
</dbReference>
<accession>A0A9P5VPL4</accession>
<comment type="similarity">
    <text evidence="1">Belongs to the paxM FAD-dependent monooxygenase family.</text>
</comment>
<comment type="caution">
    <text evidence="6">The sequence shown here is derived from an EMBL/GenBank/DDBJ whole genome shotgun (WGS) entry which is preliminary data.</text>
</comment>
<sequence length="323" mass="35867">MDGSVYTGSVLVGADGARSKIRQWMYQDLDDKRLLPSSDKQPMKCDFICLVGITEPLDPKVCPPVKDTKAVFTIMCPNNEPQTTAVMNVPDNKVAWMVIANPTDFPPPQTYSQISKSSPTYAIRSAWGHDAASAMSSALKPTSVPYGGERFGALLEHTRSDKISKVLLEEKIFKTWSSGRVVLLGDACHKLYPSGGQGANQAIMSAVSLANLLYQLPSNRLEDVETCFHTYRAQRRFQVWFASVLTKVCTYIFSGKSRFASLTRYLILNKVPNWMVRLGSNFAAQDRPQAVFLPFVNDGGNIRPYHQSQCFQRPMASLRPAAV</sequence>
<feature type="domain" description="FAD-binding" evidence="5">
    <location>
        <begin position="12"/>
        <end position="236"/>
    </location>
</feature>
<evidence type="ECO:0000313" key="6">
    <source>
        <dbReference type="EMBL" id="KAF9335546.1"/>
    </source>
</evidence>
<protein>
    <recommendedName>
        <fullName evidence="5">FAD-binding domain-containing protein</fullName>
    </recommendedName>
</protein>
<dbReference type="PANTHER" id="PTHR47356:SF2">
    <property type="entry name" value="FAD-BINDING DOMAIN-CONTAINING PROTEIN-RELATED"/>
    <property type="match status" value="1"/>
</dbReference>
<keyword evidence="7" id="KW-1185">Reference proteome</keyword>
<dbReference type="Proteomes" id="UP000696485">
    <property type="component" value="Unassembled WGS sequence"/>
</dbReference>